<gene>
    <name evidence="2" type="ORF">FWJ25_05695</name>
</gene>
<dbReference type="EMBL" id="VTUU01000002">
    <property type="protein sequence ID" value="KAA1174874.1"/>
    <property type="molecule type" value="Genomic_DNA"/>
</dbReference>
<name>A0A5B0VK86_9GAMM</name>
<proteinExistence type="predicted"/>
<protein>
    <submittedName>
        <fullName evidence="2">Uncharacterized protein</fullName>
    </submittedName>
</protein>
<comment type="caution">
    <text evidence="2">The sequence shown here is derived from an EMBL/GenBank/DDBJ whole genome shotgun (WGS) entry which is preliminary data.</text>
</comment>
<organism evidence="2 3">
    <name type="scientific">Marinobacter salinexigens</name>
    <dbReference type="NCBI Taxonomy" id="2919747"/>
    <lineage>
        <taxon>Bacteria</taxon>
        <taxon>Pseudomonadati</taxon>
        <taxon>Pseudomonadota</taxon>
        <taxon>Gammaproteobacteria</taxon>
        <taxon>Pseudomonadales</taxon>
        <taxon>Marinobacteraceae</taxon>
        <taxon>Marinobacter</taxon>
    </lineage>
</organism>
<sequence>MAIFAALNSCPNTVIFRRALPFVYGLIQNSGQKPERQKYTDTIEEFERRAPIRLAGTAKENRRTPGTPGLAKKRQLDWHREKKKPNGKPSGDIAKIHCHARPGRPAYEYDVRPRHLCEPENG</sequence>
<evidence type="ECO:0000313" key="3">
    <source>
        <dbReference type="Proteomes" id="UP000323161"/>
    </source>
</evidence>
<evidence type="ECO:0000313" key="2">
    <source>
        <dbReference type="EMBL" id="KAA1174874.1"/>
    </source>
</evidence>
<dbReference type="AlphaFoldDB" id="A0A5B0VK86"/>
<keyword evidence="3" id="KW-1185">Reference proteome</keyword>
<reference evidence="2 3" key="1">
    <citation type="submission" date="2019-08" db="EMBL/GenBank/DDBJ databases">
        <title>Marinobacter ZYF650 sp. nov., a marine bacterium isolated from seawater of the Mariana trench.</title>
        <authorList>
            <person name="Ahmad W."/>
        </authorList>
    </citation>
    <scope>NUCLEOTIDE SEQUENCE [LARGE SCALE GENOMIC DNA]</scope>
    <source>
        <strain evidence="2 3">ZYF650</strain>
    </source>
</reference>
<dbReference type="Proteomes" id="UP000323161">
    <property type="component" value="Unassembled WGS sequence"/>
</dbReference>
<evidence type="ECO:0000256" key="1">
    <source>
        <dbReference type="SAM" id="MobiDB-lite"/>
    </source>
</evidence>
<feature type="region of interest" description="Disordered" evidence="1">
    <location>
        <begin position="56"/>
        <end position="96"/>
    </location>
</feature>
<accession>A0A5B0VK86</accession>
<dbReference type="RefSeq" id="WP_149599296.1">
    <property type="nucleotide sequence ID" value="NZ_VTUU01000002.1"/>
</dbReference>